<dbReference type="RefSeq" id="WP_254168387.1">
    <property type="nucleotide sequence ID" value="NZ_JANAFB010000043.1"/>
</dbReference>
<dbReference type="AlphaFoldDB" id="A0A9X2HF38"/>
<dbReference type="SUPFAM" id="SSF54637">
    <property type="entry name" value="Thioesterase/thiol ester dehydrase-isomerase"/>
    <property type="match status" value="1"/>
</dbReference>
<keyword evidence="3" id="KW-1185">Reference proteome</keyword>
<dbReference type="InterPro" id="IPR006683">
    <property type="entry name" value="Thioestr_dom"/>
</dbReference>
<evidence type="ECO:0000313" key="2">
    <source>
        <dbReference type="EMBL" id="MCP3426950.1"/>
    </source>
</evidence>
<dbReference type="Gene3D" id="3.10.129.10">
    <property type="entry name" value="Hotdog Thioesterase"/>
    <property type="match status" value="1"/>
</dbReference>
<evidence type="ECO:0000259" key="1">
    <source>
        <dbReference type="Pfam" id="PF03061"/>
    </source>
</evidence>
<proteinExistence type="predicted"/>
<dbReference type="Proteomes" id="UP001139502">
    <property type="component" value="Unassembled WGS sequence"/>
</dbReference>
<protein>
    <submittedName>
        <fullName evidence="2">Acyl-CoA thioesterase</fullName>
    </submittedName>
</protein>
<dbReference type="EMBL" id="JANAFB010000043">
    <property type="protein sequence ID" value="MCP3426950.1"/>
    <property type="molecule type" value="Genomic_DNA"/>
</dbReference>
<gene>
    <name evidence="2" type="ORF">NBM05_13265</name>
</gene>
<evidence type="ECO:0000313" key="3">
    <source>
        <dbReference type="Proteomes" id="UP001139502"/>
    </source>
</evidence>
<organism evidence="2 3">
    <name type="scientific">Rothia santali</name>
    <dbReference type="NCBI Taxonomy" id="2949643"/>
    <lineage>
        <taxon>Bacteria</taxon>
        <taxon>Bacillati</taxon>
        <taxon>Actinomycetota</taxon>
        <taxon>Actinomycetes</taxon>
        <taxon>Micrococcales</taxon>
        <taxon>Micrococcaceae</taxon>
        <taxon>Rothia</taxon>
    </lineage>
</organism>
<reference evidence="2" key="1">
    <citation type="submission" date="2022-06" db="EMBL/GenBank/DDBJ databases">
        <title>Rothia sp. isolated from sandalwood seedling.</title>
        <authorList>
            <person name="Tuikhar N."/>
            <person name="Kirdat K."/>
            <person name="Thorat V."/>
            <person name="Swetha P."/>
            <person name="Padma S."/>
            <person name="Sundararaj R."/>
            <person name="Yadav A."/>
        </authorList>
    </citation>
    <scope>NUCLEOTIDE SEQUENCE</scope>
    <source>
        <strain evidence="2">AR01</strain>
    </source>
</reference>
<dbReference type="Pfam" id="PF03061">
    <property type="entry name" value="4HBT"/>
    <property type="match status" value="1"/>
</dbReference>
<name>A0A9X2HF38_9MICC</name>
<accession>A0A9X2HF38</accession>
<dbReference type="CDD" id="cd00586">
    <property type="entry name" value="4HBT"/>
    <property type="match status" value="1"/>
</dbReference>
<dbReference type="InterPro" id="IPR029069">
    <property type="entry name" value="HotDog_dom_sf"/>
</dbReference>
<feature type="domain" description="Thioesterase" evidence="1">
    <location>
        <begin position="9"/>
        <end position="91"/>
    </location>
</feature>
<comment type="caution">
    <text evidence="2">The sequence shown here is derived from an EMBL/GenBank/DDBJ whole genome shotgun (WGS) entry which is preliminary data.</text>
</comment>
<sequence>MRYHEVDQQGFLFNGRYFEIADVALTEFFRSLGWTYLQLNAAGLDPSVVHAEANFYDSVVFDDAITVETACTKVGRSSFRLTTKMSRDGVRVAQLDIVYTNVDVKVGFAVPLPEKIVTEMKKTMPHGALHESIARAGSASGEEG</sequence>